<dbReference type="AlphaFoldDB" id="A0ABD2VXB8"/>
<dbReference type="PANTHER" id="PTHR12925:SF0">
    <property type="entry name" value="PROTEIN HIKESHI"/>
    <property type="match status" value="1"/>
</dbReference>
<dbReference type="InterPro" id="IPR031318">
    <property type="entry name" value="OPI10"/>
</dbReference>
<feature type="domain" description="Hikeshi-like N-terminal" evidence="2">
    <location>
        <begin position="7"/>
        <end position="132"/>
    </location>
</feature>
<dbReference type="EMBL" id="JBJJXI010000166">
    <property type="protein sequence ID" value="KAL3384926.1"/>
    <property type="molecule type" value="Genomic_DNA"/>
</dbReference>
<comment type="similarity">
    <text evidence="1">Belongs to the OPI10 family.</text>
</comment>
<name>A0ABD2VXB8_9HYME</name>
<keyword evidence="5" id="KW-1185">Reference proteome</keyword>
<evidence type="ECO:0000259" key="2">
    <source>
        <dbReference type="Pfam" id="PF05603"/>
    </source>
</evidence>
<comment type="caution">
    <text evidence="4">The sequence shown here is derived from an EMBL/GenBank/DDBJ whole genome shotgun (WGS) entry which is preliminary data.</text>
</comment>
<evidence type="ECO:0000259" key="3">
    <source>
        <dbReference type="Pfam" id="PF21057"/>
    </source>
</evidence>
<dbReference type="Pfam" id="PF21057">
    <property type="entry name" value="Hikeshi-like_C"/>
    <property type="match status" value="1"/>
</dbReference>
<reference evidence="4 5" key="1">
    <citation type="journal article" date="2024" name="bioRxiv">
        <title>A reference genome for Trichogramma kaykai: A tiny desert-dwelling parasitoid wasp with competing sex-ratio distorters.</title>
        <authorList>
            <person name="Culotta J."/>
            <person name="Lindsey A.R."/>
        </authorList>
    </citation>
    <scope>NUCLEOTIDE SEQUENCE [LARGE SCALE GENOMIC DNA]</scope>
    <source>
        <strain evidence="4 5">KSX58</strain>
    </source>
</reference>
<dbReference type="PANTHER" id="PTHR12925">
    <property type="entry name" value="HIKESHI FAMILY MEMBER"/>
    <property type="match status" value="1"/>
</dbReference>
<protein>
    <recommendedName>
        <fullName evidence="6">Hikeshi-like domain-containing protein</fullName>
    </recommendedName>
</protein>
<dbReference type="Pfam" id="PF05603">
    <property type="entry name" value="Hikeshi-like_N"/>
    <property type="match status" value="1"/>
</dbReference>
<evidence type="ECO:0008006" key="6">
    <source>
        <dbReference type="Google" id="ProtNLM"/>
    </source>
</evidence>
<evidence type="ECO:0000256" key="1">
    <source>
        <dbReference type="ARBA" id="ARBA00006623"/>
    </source>
</evidence>
<feature type="domain" description="Hikeshi-like C-terminal" evidence="3">
    <location>
        <begin position="145"/>
        <end position="201"/>
    </location>
</feature>
<gene>
    <name evidence="4" type="ORF">TKK_019331</name>
</gene>
<sequence>MSMLGLIVSGRLVQTDFQPVSDHQFLITVPDADDINHIVVFLTGSIPLAEGMGGAVYFSWPDPSAPPNWQFLGYITNHKPSAIFKISNLKKNHEFENNNLNIFGGKISHVAQIGVSVEPLNIIEQQAMMASATLNANHANTALYSAQKIVQNFLNYVSSFSVTQSQMTPNPTENFVPLSSIQQWYQTFERRLQQNPNFWREG</sequence>
<organism evidence="4 5">
    <name type="scientific">Trichogramma kaykai</name>
    <dbReference type="NCBI Taxonomy" id="54128"/>
    <lineage>
        <taxon>Eukaryota</taxon>
        <taxon>Metazoa</taxon>
        <taxon>Ecdysozoa</taxon>
        <taxon>Arthropoda</taxon>
        <taxon>Hexapoda</taxon>
        <taxon>Insecta</taxon>
        <taxon>Pterygota</taxon>
        <taxon>Neoptera</taxon>
        <taxon>Endopterygota</taxon>
        <taxon>Hymenoptera</taxon>
        <taxon>Apocrita</taxon>
        <taxon>Proctotrupomorpha</taxon>
        <taxon>Chalcidoidea</taxon>
        <taxon>Trichogrammatidae</taxon>
        <taxon>Trichogramma</taxon>
    </lineage>
</organism>
<proteinExistence type="inferred from homology"/>
<accession>A0ABD2VXB8</accession>
<dbReference type="Proteomes" id="UP001627154">
    <property type="component" value="Unassembled WGS sequence"/>
</dbReference>
<evidence type="ECO:0000313" key="4">
    <source>
        <dbReference type="EMBL" id="KAL3384926.1"/>
    </source>
</evidence>
<dbReference type="InterPro" id="IPR048364">
    <property type="entry name" value="Hikeshi-like_C"/>
</dbReference>
<dbReference type="InterPro" id="IPR008493">
    <property type="entry name" value="Hikeshi-like_N"/>
</dbReference>
<evidence type="ECO:0000313" key="5">
    <source>
        <dbReference type="Proteomes" id="UP001627154"/>
    </source>
</evidence>